<sequence length="68" mass="7651">MEKLIATFEDYSIFKADAKCINELSQFIVVENYKHHVGTVGASQIADDIADVTKEELALYGDNTYLYS</sequence>
<comment type="caution">
    <text evidence="1">The sequence shown here is derived from an EMBL/GenBank/DDBJ whole genome shotgun (WGS) entry which is preliminary data.</text>
</comment>
<evidence type="ECO:0000313" key="2">
    <source>
        <dbReference type="Proteomes" id="UP001209417"/>
    </source>
</evidence>
<dbReference type="AlphaFoldDB" id="A0AAW5U135"/>
<dbReference type="EMBL" id="JAPDVG010000001">
    <property type="protein sequence ID" value="MCW4131993.1"/>
    <property type="molecule type" value="Genomic_DNA"/>
</dbReference>
<name>A0AAW5U135_9BACT</name>
<dbReference type="RefSeq" id="WP_264952492.1">
    <property type="nucleotide sequence ID" value="NZ_JAPDVE010000033.1"/>
</dbReference>
<protein>
    <submittedName>
        <fullName evidence="1">Uncharacterized protein</fullName>
    </submittedName>
</protein>
<reference evidence="1" key="1">
    <citation type="submission" date="2022-11" db="EMBL/GenBank/DDBJ databases">
        <title>Genomic repertoires linked with pathogenic potency of arthritogenic Prevotella copri isolated from the gut of rheumatoid arthritis patients.</title>
        <authorList>
            <person name="Nii T."/>
            <person name="Maeda Y."/>
            <person name="Motooka D."/>
            <person name="Naito M."/>
            <person name="Matsumoto Y."/>
            <person name="Ogawa T."/>
            <person name="Oguro-Igashira E."/>
            <person name="Kishikawa T."/>
            <person name="Yamashita M."/>
            <person name="Koizumi S."/>
            <person name="Kurakawa T."/>
            <person name="Okumura R."/>
            <person name="Kayama H."/>
            <person name="Murakami M."/>
            <person name="Sakaguchi T."/>
            <person name="Das B."/>
            <person name="Nakamura S."/>
            <person name="Okada Y."/>
            <person name="Kumanogoh A."/>
            <person name="Takeda K."/>
        </authorList>
    </citation>
    <scope>NUCLEOTIDE SEQUENCE</scope>
    <source>
        <strain evidence="1">H019-1</strain>
    </source>
</reference>
<gene>
    <name evidence="1" type="ORF">ONT19_10460</name>
</gene>
<organism evidence="1 2">
    <name type="scientific">Segatella copri</name>
    <dbReference type="NCBI Taxonomy" id="165179"/>
    <lineage>
        <taxon>Bacteria</taxon>
        <taxon>Pseudomonadati</taxon>
        <taxon>Bacteroidota</taxon>
        <taxon>Bacteroidia</taxon>
        <taxon>Bacteroidales</taxon>
        <taxon>Prevotellaceae</taxon>
        <taxon>Segatella</taxon>
    </lineage>
</organism>
<dbReference type="Proteomes" id="UP001209417">
    <property type="component" value="Unassembled WGS sequence"/>
</dbReference>
<evidence type="ECO:0000313" key="1">
    <source>
        <dbReference type="EMBL" id="MCW4131993.1"/>
    </source>
</evidence>
<proteinExistence type="predicted"/>
<accession>A0AAW5U135</accession>